<evidence type="ECO:0000313" key="2">
    <source>
        <dbReference type="Proteomes" id="UP000001654"/>
    </source>
</evidence>
<sequence>MLAKKSLAWSQFWNRGGSNVAAEDLVSALETKVLPNNKEAHAKTDKNNFLIIII</sequence>
<dbReference type="HOGENOM" id="CLU_3049591_0_0_10"/>
<evidence type="ECO:0000313" key="1">
    <source>
        <dbReference type="EMBL" id="ADF54016.1"/>
    </source>
</evidence>
<protein>
    <submittedName>
        <fullName evidence="1">Uncharacterized protein</fullName>
    </submittedName>
</protein>
<dbReference type="KEGG" id="zpr:ZPR_3706"/>
<dbReference type="AlphaFoldDB" id="D5BL90"/>
<organism evidence="1 2">
    <name type="scientific">Zunongwangia profunda (strain DSM 18752 / CCTCC AB 206139 / SM-A87)</name>
    <name type="common">Wangia profunda</name>
    <dbReference type="NCBI Taxonomy" id="655815"/>
    <lineage>
        <taxon>Bacteria</taxon>
        <taxon>Pseudomonadati</taxon>
        <taxon>Bacteroidota</taxon>
        <taxon>Flavobacteriia</taxon>
        <taxon>Flavobacteriales</taxon>
        <taxon>Flavobacteriaceae</taxon>
        <taxon>Zunongwangia</taxon>
    </lineage>
</organism>
<reference evidence="1 2" key="1">
    <citation type="journal article" date="2010" name="BMC Genomics">
        <title>The complete genome of Zunongwangia profunda SM-A87 reveals its adaptation to the deep-sea environment and ecological role in sedimentary organic nitrogen degradation.</title>
        <authorList>
            <person name="Qin Q.L."/>
            <person name="Zhang X.Y."/>
            <person name="Wang X.M."/>
            <person name="Liu G.M."/>
            <person name="Chen X.L."/>
            <person name="Xie B.B."/>
            <person name="Dang H.Y."/>
            <person name="Zhou B.C."/>
            <person name="Yu J."/>
            <person name="Zhang Y.Z."/>
        </authorList>
    </citation>
    <scope>NUCLEOTIDE SEQUENCE [LARGE SCALE GENOMIC DNA]</scope>
    <source>
        <strain evidence="2">DSM 18752 / CCTCC AB 206139 / SM-A87</strain>
    </source>
</reference>
<accession>D5BL90</accession>
<proteinExistence type="predicted"/>
<dbReference type="Proteomes" id="UP000001654">
    <property type="component" value="Chromosome"/>
</dbReference>
<keyword evidence="2" id="KW-1185">Reference proteome</keyword>
<dbReference type="EMBL" id="CP001650">
    <property type="protein sequence ID" value="ADF54016.1"/>
    <property type="molecule type" value="Genomic_DNA"/>
</dbReference>
<gene>
    <name evidence="1" type="ordered locus">ZPR_3706</name>
</gene>
<name>D5BL90_ZUNPS</name>